<comment type="caution">
    <text evidence="2">The sequence shown here is derived from an EMBL/GenBank/DDBJ whole genome shotgun (WGS) entry which is preliminary data.</text>
</comment>
<name>A0A4Q1BH86_TREME</name>
<feature type="compositionally biased region" description="Polar residues" evidence="1">
    <location>
        <begin position="8"/>
        <end position="17"/>
    </location>
</feature>
<evidence type="ECO:0000313" key="2">
    <source>
        <dbReference type="EMBL" id="RXK36953.1"/>
    </source>
</evidence>
<keyword evidence="3" id="KW-1185">Reference proteome</keyword>
<protein>
    <submittedName>
        <fullName evidence="2">Uncharacterized protein</fullName>
    </submittedName>
</protein>
<accession>A0A4Q1BH86</accession>
<organism evidence="2 3">
    <name type="scientific">Tremella mesenterica</name>
    <name type="common">Jelly fungus</name>
    <dbReference type="NCBI Taxonomy" id="5217"/>
    <lineage>
        <taxon>Eukaryota</taxon>
        <taxon>Fungi</taxon>
        <taxon>Dikarya</taxon>
        <taxon>Basidiomycota</taxon>
        <taxon>Agaricomycotina</taxon>
        <taxon>Tremellomycetes</taxon>
        <taxon>Tremellales</taxon>
        <taxon>Tremellaceae</taxon>
        <taxon>Tremella</taxon>
    </lineage>
</organism>
<dbReference type="VEuPathDB" id="FungiDB:TREMEDRAFT_63633"/>
<dbReference type="Proteomes" id="UP000289152">
    <property type="component" value="Unassembled WGS sequence"/>
</dbReference>
<evidence type="ECO:0000313" key="3">
    <source>
        <dbReference type="Proteomes" id="UP000289152"/>
    </source>
</evidence>
<dbReference type="InParanoid" id="A0A4Q1BH86"/>
<feature type="compositionally biased region" description="Polar residues" evidence="1">
    <location>
        <begin position="79"/>
        <end position="101"/>
    </location>
</feature>
<sequence>MPSRRSKNNSGGPQIINSLPIRSRPAQVTERHTSHPPQGTSLSPIDLTLHKYADLMNNLPEYQSQHYSASNRALIGDYNPQTSQENNTATEGDYDPTSSEDFSTIQGQISPLSLKMSPYEDPIPISKDYQTYLDPTDTLTFPCDSCGISMYRADDTSIWPYGRYCSVECQGERYNVKFSERKQVRELTKPQMLSLDPDENNWTGSCYCGNIMYKSWNKTIWPDKPFCSDVCLDTWGNQEEYFSQ</sequence>
<feature type="region of interest" description="Disordered" evidence="1">
    <location>
        <begin position="76"/>
        <end position="101"/>
    </location>
</feature>
<evidence type="ECO:0000256" key="1">
    <source>
        <dbReference type="SAM" id="MobiDB-lite"/>
    </source>
</evidence>
<dbReference type="AlphaFoldDB" id="A0A4Q1BH86"/>
<dbReference type="EMBL" id="SDIL01000082">
    <property type="protein sequence ID" value="RXK36953.1"/>
    <property type="molecule type" value="Genomic_DNA"/>
</dbReference>
<feature type="region of interest" description="Disordered" evidence="1">
    <location>
        <begin position="1"/>
        <end position="45"/>
    </location>
</feature>
<gene>
    <name evidence="2" type="ORF">M231_05787</name>
</gene>
<reference evidence="2 3" key="1">
    <citation type="submission" date="2016-06" db="EMBL/GenBank/DDBJ databases">
        <title>Evolution of pathogenesis and genome organization in the Tremellales.</title>
        <authorList>
            <person name="Cuomo C."/>
            <person name="Litvintseva A."/>
            <person name="Heitman J."/>
            <person name="Chen Y."/>
            <person name="Sun S."/>
            <person name="Springer D."/>
            <person name="Dromer F."/>
            <person name="Young S."/>
            <person name="Zeng Q."/>
            <person name="Chapman S."/>
            <person name="Gujja S."/>
            <person name="Saif S."/>
            <person name="Birren B."/>
        </authorList>
    </citation>
    <scope>NUCLEOTIDE SEQUENCE [LARGE SCALE GENOMIC DNA]</scope>
    <source>
        <strain evidence="2 3">ATCC 28783</strain>
    </source>
</reference>
<proteinExistence type="predicted"/>